<keyword evidence="11 15" id="KW-0472">Membrane</keyword>
<keyword evidence="9 15" id="KW-1133">Transmembrane helix</keyword>
<dbReference type="GO" id="GO:0045259">
    <property type="term" value="C:proton-transporting ATP synthase complex"/>
    <property type="evidence" value="ECO:0007669"/>
    <property type="project" value="UniProtKB-KW"/>
</dbReference>
<dbReference type="PANTHER" id="PTHR33445:SF1">
    <property type="entry name" value="ATP SYNTHASE SUBUNIT B"/>
    <property type="match status" value="1"/>
</dbReference>
<dbReference type="EMBL" id="UINC01169679">
    <property type="protein sequence ID" value="SVD73336.1"/>
    <property type="molecule type" value="Genomic_DNA"/>
</dbReference>
<evidence type="ECO:0000256" key="8">
    <source>
        <dbReference type="ARBA" id="ARBA00022781"/>
    </source>
</evidence>
<dbReference type="InterPro" id="IPR050059">
    <property type="entry name" value="ATP_synthase_B_chain"/>
</dbReference>
<dbReference type="PANTHER" id="PTHR33445">
    <property type="entry name" value="ATP SYNTHASE SUBUNIT B', CHLOROPLASTIC"/>
    <property type="match status" value="1"/>
</dbReference>
<evidence type="ECO:0000256" key="14">
    <source>
        <dbReference type="SAM" id="Coils"/>
    </source>
</evidence>
<evidence type="ECO:0000256" key="3">
    <source>
        <dbReference type="ARBA" id="ARBA00005513"/>
    </source>
</evidence>
<dbReference type="GO" id="GO:0015986">
    <property type="term" value="P:proton motive force-driven ATP synthesis"/>
    <property type="evidence" value="ECO:0007669"/>
    <property type="project" value="InterPro"/>
</dbReference>
<evidence type="ECO:0000256" key="10">
    <source>
        <dbReference type="ARBA" id="ARBA00023065"/>
    </source>
</evidence>
<keyword evidence="6" id="KW-0138">CF(0)</keyword>
<keyword evidence="8" id="KW-0375">Hydrogen ion transport</keyword>
<keyword evidence="14" id="KW-0175">Coiled coil</keyword>
<evidence type="ECO:0000256" key="12">
    <source>
        <dbReference type="ARBA" id="ARBA00023310"/>
    </source>
</evidence>
<gene>
    <name evidence="16" type="ORF">METZ01_LOCUS426190</name>
</gene>
<keyword evidence="10" id="KW-0406">Ion transport</keyword>
<dbReference type="SUPFAM" id="SSF81573">
    <property type="entry name" value="F1F0 ATP synthase subunit B, membrane domain"/>
    <property type="match status" value="1"/>
</dbReference>
<keyword evidence="5" id="KW-1003">Cell membrane</keyword>
<dbReference type="GO" id="GO:0046961">
    <property type="term" value="F:proton-transporting ATPase activity, rotational mechanism"/>
    <property type="evidence" value="ECO:0007669"/>
    <property type="project" value="TreeGrafter"/>
</dbReference>
<dbReference type="CDD" id="cd06503">
    <property type="entry name" value="ATP-synt_Fo_b"/>
    <property type="match status" value="1"/>
</dbReference>
<feature type="non-terminal residue" evidence="16">
    <location>
        <position position="158"/>
    </location>
</feature>
<evidence type="ECO:0000313" key="16">
    <source>
        <dbReference type="EMBL" id="SVD73336.1"/>
    </source>
</evidence>
<dbReference type="Gene3D" id="6.10.250.1580">
    <property type="match status" value="1"/>
</dbReference>
<keyword evidence="7 15" id="KW-0812">Transmembrane</keyword>
<sequence length="158" mass="18064">MRNLFLTAFVSFNTILIVASENEHHEANWLDSWIIPNPGIFLWTLVTFLIVLIILKAKAWGPLIDALDKRESDIRESLNAAEKAREDAENITKDYEKMVQKAKKESVEIISASREAGEKVKTEIITEAKSNAKKIMTDNLDQIEREKNKVIGEIRQQV</sequence>
<accession>A0A382XQL0</accession>
<organism evidence="16">
    <name type="scientific">marine metagenome</name>
    <dbReference type="NCBI Taxonomy" id="408172"/>
    <lineage>
        <taxon>unclassified sequences</taxon>
        <taxon>metagenomes</taxon>
        <taxon>ecological metagenomes</taxon>
    </lineage>
</organism>
<dbReference type="GO" id="GO:0012505">
    <property type="term" value="C:endomembrane system"/>
    <property type="evidence" value="ECO:0007669"/>
    <property type="project" value="UniProtKB-SubCell"/>
</dbReference>
<dbReference type="HAMAP" id="MF_01398">
    <property type="entry name" value="ATP_synth_b_bprime"/>
    <property type="match status" value="1"/>
</dbReference>
<name>A0A382XQL0_9ZZZZ</name>
<evidence type="ECO:0000256" key="2">
    <source>
        <dbReference type="ARBA" id="ARBA00004308"/>
    </source>
</evidence>
<dbReference type="AlphaFoldDB" id="A0A382XQL0"/>
<evidence type="ECO:0000256" key="4">
    <source>
        <dbReference type="ARBA" id="ARBA00022448"/>
    </source>
</evidence>
<comment type="similarity">
    <text evidence="3">Belongs to the ATPase B chain family.</text>
</comment>
<evidence type="ECO:0000256" key="5">
    <source>
        <dbReference type="ARBA" id="ARBA00022475"/>
    </source>
</evidence>
<evidence type="ECO:0000256" key="1">
    <source>
        <dbReference type="ARBA" id="ARBA00004167"/>
    </source>
</evidence>
<dbReference type="InterPro" id="IPR028987">
    <property type="entry name" value="ATP_synth_B-like_membr_sf"/>
</dbReference>
<dbReference type="InterPro" id="IPR005864">
    <property type="entry name" value="ATP_synth_F0_bsu_bac"/>
</dbReference>
<reference evidence="16" key="1">
    <citation type="submission" date="2018-05" db="EMBL/GenBank/DDBJ databases">
        <authorList>
            <person name="Lanie J.A."/>
            <person name="Ng W.-L."/>
            <person name="Kazmierczak K.M."/>
            <person name="Andrzejewski T.M."/>
            <person name="Davidsen T.M."/>
            <person name="Wayne K.J."/>
            <person name="Tettelin H."/>
            <person name="Glass J.I."/>
            <person name="Rusch D."/>
            <person name="Podicherti R."/>
            <person name="Tsui H.-C.T."/>
            <person name="Winkler M.E."/>
        </authorList>
    </citation>
    <scope>NUCLEOTIDE SEQUENCE</scope>
</reference>
<keyword evidence="12" id="KW-0066">ATP synthesis</keyword>
<protein>
    <recommendedName>
        <fullName evidence="17">ATP synthase YMF19-like N-terminal domain-containing protein</fullName>
    </recommendedName>
</protein>
<keyword evidence="4" id="KW-0813">Transport</keyword>
<comment type="subcellular location">
    <subcellularLocation>
        <location evidence="2">Endomembrane system</location>
    </subcellularLocation>
    <subcellularLocation>
        <location evidence="1">Membrane</location>
        <topology evidence="1">Single-pass membrane protein</topology>
    </subcellularLocation>
</comment>
<evidence type="ECO:0008006" key="17">
    <source>
        <dbReference type="Google" id="ProtNLM"/>
    </source>
</evidence>
<evidence type="ECO:0000256" key="9">
    <source>
        <dbReference type="ARBA" id="ARBA00022989"/>
    </source>
</evidence>
<dbReference type="InterPro" id="IPR002146">
    <property type="entry name" value="ATP_synth_b/b'su_bac/chlpt"/>
</dbReference>
<evidence type="ECO:0000256" key="15">
    <source>
        <dbReference type="SAM" id="Phobius"/>
    </source>
</evidence>
<feature type="coiled-coil region" evidence="14">
    <location>
        <begin position="64"/>
        <end position="105"/>
    </location>
</feature>
<dbReference type="Pfam" id="PF00430">
    <property type="entry name" value="ATP-synt_B"/>
    <property type="match status" value="1"/>
</dbReference>
<evidence type="ECO:0000256" key="7">
    <source>
        <dbReference type="ARBA" id="ARBA00022692"/>
    </source>
</evidence>
<comment type="function">
    <text evidence="13">F(1)F(0) ATP synthase produces ATP from ADP in the presence of a proton or sodium gradient. F-type ATPases consist of two structural domains, F(1) containing the extramembraneous catalytic core and F(0) containing the membrane proton channel, linked together by a central stalk and a peripheral stalk. During catalysis, ATP synthesis in the catalytic domain of F(1) is coupled via a rotary mechanism of the central stalk subunits to proton translocation.</text>
</comment>
<evidence type="ECO:0000256" key="6">
    <source>
        <dbReference type="ARBA" id="ARBA00022547"/>
    </source>
</evidence>
<proteinExistence type="inferred from homology"/>
<evidence type="ECO:0000256" key="11">
    <source>
        <dbReference type="ARBA" id="ARBA00023136"/>
    </source>
</evidence>
<feature type="transmembrane region" description="Helical" evidence="15">
    <location>
        <begin position="35"/>
        <end position="55"/>
    </location>
</feature>
<evidence type="ECO:0000256" key="13">
    <source>
        <dbReference type="ARBA" id="ARBA00025198"/>
    </source>
</evidence>
<dbReference type="NCBIfam" id="TIGR01144">
    <property type="entry name" value="ATP_synt_b"/>
    <property type="match status" value="1"/>
</dbReference>